<name>A0AAJ0A3I0_9PEZI</name>
<dbReference type="RefSeq" id="XP_060451853.1">
    <property type="nucleotide sequence ID" value="XM_060581410.1"/>
</dbReference>
<keyword evidence="2" id="KW-1185">Reference proteome</keyword>
<dbReference type="EMBL" id="JAHMHQ010000001">
    <property type="protein sequence ID" value="KAK1655809.1"/>
    <property type="molecule type" value="Genomic_DNA"/>
</dbReference>
<protein>
    <submittedName>
        <fullName evidence="1">Uncharacterized protein</fullName>
    </submittedName>
</protein>
<comment type="caution">
    <text evidence="1">The sequence shown here is derived from an EMBL/GenBank/DDBJ whole genome shotgun (WGS) entry which is preliminary data.</text>
</comment>
<dbReference type="AlphaFoldDB" id="A0AAJ0A3I0"/>
<gene>
    <name evidence="1" type="ORF">BDP81DRAFT_10450</name>
</gene>
<organism evidence="1 2">
    <name type="scientific">Colletotrichum phormii</name>
    <dbReference type="NCBI Taxonomy" id="359342"/>
    <lineage>
        <taxon>Eukaryota</taxon>
        <taxon>Fungi</taxon>
        <taxon>Dikarya</taxon>
        <taxon>Ascomycota</taxon>
        <taxon>Pezizomycotina</taxon>
        <taxon>Sordariomycetes</taxon>
        <taxon>Hypocreomycetidae</taxon>
        <taxon>Glomerellales</taxon>
        <taxon>Glomerellaceae</taxon>
        <taxon>Colletotrichum</taxon>
        <taxon>Colletotrichum acutatum species complex</taxon>
    </lineage>
</organism>
<accession>A0AAJ0A3I0</accession>
<evidence type="ECO:0000313" key="1">
    <source>
        <dbReference type="EMBL" id="KAK1655809.1"/>
    </source>
</evidence>
<dbReference type="GeneID" id="85466272"/>
<proteinExistence type="predicted"/>
<dbReference type="Proteomes" id="UP001243989">
    <property type="component" value="Unassembled WGS sequence"/>
</dbReference>
<sequence>MRHEECKVEQKKRKRSWSNLRWCLGGNNRLQALLLALLSRRRRTIGVGIGIGGCWLQWLLCDDVLGLLSAVHDGLCGMCKLECEVSSGSGSVGDRLGGQVELEGPDWQFEGGSARRCDGLGLVMLRPVGEQSELGYPIAAQRLEAAVRSVNPLFPSVMASLAPRLVWYQTT</sequence>
<evidence type="ECO:0000313" key="2">
    <source>
        <dbReference type="Proteomes" id="UP001243989"/>
    </source>
</evidence>
<reference evidence="1" key="1">
    <citation type="submission" date="2021-06" db="EMBL/GenBank/DDBJ databases">
        <title>Comparative genomics, transcriptomics and evolutionary studies reveal genomic signatures of adaptation to plant cell wall in hemibiotrophic fungi.</title>
        <authorList>
            <consortium name="DOE Joint Genome Institute"/>
            <person name="Baroncelli R."/>
            <person name="Diaz J.F."/>
            <person name="Benocci T."/>
            <person name="Peng M."/>
            <person name="Battaglia E."/>
            <person name="Haridas S."/>
            <person name="Andreopoulos W."/>
            <person name="Labutti K."/>
            <person name="Pangilinan J."/>
            <person name="Floch G.L."/>
            <person name="Makela M.R."/>
            <person name="Henrissat B."/>
            <person name="Grigoriev I.V."/>
            <person name="Crouch J.A."/>
            <person name="De Vries R.P."/>
            <person name="Sukno S.A."/>
            <person name="Thon M.R."/>
        </authorList>
    </citation>
    <scope>NUCLEOTIDE SEQUENCE</scope>
    <source>
        <strain evidence="1">CBS 102054</strain>
    </source>
</reference>